<reference evidence="1 2" key="1">
    <citation type="submission" date="2024-05" db="EMBL/GenBank/DDBJ databases">
        <title>A high-quality chromosomal-level genome assembly of Topmouth culter (Culter alburnus).</title>
        <authorList>
            <person name="Zhao H."/>
        </authorList>
    </citation>
    <scope>NUCLEOTIDE SEQUENCE [LARGE SCALE GENOMIC DNA]</scope>
    <source>
        <strain evidence="1">CATC2023</strain>
        <tissue evidence="1">Muscle</tissue>
    </source>
</reference>
<protein>
    <submittedName>
        <fullName evidence="1">Uncharacterized protein</fullName>
    </submittedName>
</protein>
<evidence type="ECO:0000313" key="1">
    <source>
        <dbReference type="EMBL" id="KAK9966217.1"/>
    </source>
</evidence>
<evidence type="ECO:0000313" key="2">
    <source>
        <dbReference type="Proteomes" id="UP001479290"/>
    </source>
</evidence>
<dbReference type="EMBL" id="JAWDJR010000011">
    <property type="protein sequence ID" value="KAK9966217.1"/>
    <property type="molecule type" value="Genomic_DNA"/>
</dbReference>
<proteinExistence type="predicted"/>
<dbReference type="AlphaFoldDB" id="A0AAW2A182"/>
<feature type="non-terminal residue" evidence="1">
    <location>
        <position position="1"/>
    </location>
</feature>
<keyword evidence="2" id="KW-1185">Reference proteome</keyword>
<name>A0AAW2A182_CULAL</name>
<dbReference type="Proteomes" id="UP001479290">
    <property type="component" value="Unassembled WGS sequence"/>
</dbReference>
<gene>
    <name evidence="1" type="ORF">ABG768_003340</name>
</gene>
<sequence length="80" mass="8649">SPTCLLTGKRRGVVIGGADVAGLPARQGDSDGWRLAASPTAHLLTGPHALFMRFGAGKRCQKQRVSRTTFLHPHAVWRDM</sequence>
<accession>A0AAW2A182</accession>
<organism evidence="1 2">
    <name type="scientific">Culter alburnus</name>
    <name type="common">Topmouth culter</name>
    <dbReference type="NCBI Taxonomy" id="194366"/>
    <lineage>
        <taxon>Eukaryota</taxon>
        <taxon>Metazoa</taxon>
        <taxon>Chordata</taxon>
        <taxon>Craniata</taxon>
        <taxon>Vertebrata</taxon>
        <taxon>Euteleostomi</taxon>
        <taxon>Actinopterygii</taxon>
        <taxon>Neopterygii</taxon>
        <taxon>Teleostei</taxon>
        <taxon>Ostariophysi</taxon>
        <taxon>Cypriniformes</taxon>
        <taxon>Xenocyprididae</taxon>
        <taxon>Xenocypridinae</taxon>
        <taxon>Culter</taxon>
    </lineage>
</organism>
<comment type="caution">
    <text evidence="1">The sequence shown here is derived from an EMBL/GenBank/DDBJ whole genome shotgun (WGS) entry which is preliminary data.</text>
</comment>